<name>A0A391NRM3_9EUKA</name>
<protein>
    <submittedName>
        <fullName evidence="2">Uncharacterized protein</fullName>
    </submittedName>
</protein>
<dbReference type="Proteomes" id="UP000265618">
    <property type="component" value="Unassembled WGS sequence"/>
</dbReference>
<comment type="caution">
    <text evidence="2">The sequence shown here is derived from an EMBL/GenBank/DDBJ whole genome shotgun (WGS) entry which is preliminary data.</text>
</comment>
<keyword evidence="3" id="KW-1185">Reference proteome</keyword>
<reference evidence="2 3" key="1">
    <citation type="journal article" date="2018" name="PLoS ONE">
        <title>The draft genome of Kipferlia bialata reveals reductive genome evolution in fornicate parasites.</title>
        <authorList>
            <person name="Tanifuji G."/>
            <person name="Takabayashi S."/>
            <person name="Kume K."/>
            <person name="Takagi M."/>
            <person name="Nakayama T."/>
            <person name="Kamikawa R."/>
            <person name="Inagaki Y."/>
            <person name="Hashimoto T."/>
        </authorList>
    </citation>
    <scope>NUCLEOTIDE SEQUENCE [LARGE SCALE GENOMIC DNA]</scope>
    <source>
        <strain evidence="2">NY0173</strain>
    </source>
</reference>
<evidence type="ECO:0000313" key="3">
    <source>
        <dbReference type="Proteomes" id="UP000265618"/>
    </source>
</evidence>
<sequence length="71" mass="7733">MLLPSSTEDQMSRQLPPKHRKRAVKVPAGVEESGVDASLWGETYETTADLVYALEEASGRRWAVAGKGEST</sequence>
<feature type="region of interest" description="Disordered" evidence="1">
    <location>
        <begin position="1"/>
        <end position="27"/>
    </location>
</feature>
<organism evidence="2 3">
    <name type="scientific">Kipferlia bialata</name>
    <dbReference type="NCBI Taxonomy" id="797122"/>
    <lineage>
        <taxon>Eukaryota</taxon>
        <taxon>Metamonada</taxon>
        <taxon>Carpediemonas-like organisms</taxon>
        <taxon>Kipferlia</taxon>
    </lineage>
</organism>
<evidence type="ECO:0000313" key="2">
    <source>
        <dbReference type="EMBL" id="GCA62008.1"/>
    </source>
</evidence>
<proteinExistence type="predicted"/>
<evidence type="ECO:0000256" key="1">
    <source>
        <dbReference type="SAM" id="MobiDB-lite"/>
    </source>
</evidence>
<dbReference type="AlphaFoldDB" id="A0A391NRM3"/>
<accession>A0A391NRM3</accession>
<gene>
    <name evidence="2" type="ORF">KIPB_000579</name>
</gene>
<dbReference type="EMBL" id="BDIP01000069">
    <property type="protein sequence ID" value="GCA62008.1"/>
    <property type="molecule type" value="Genomic_DNA"/>
</dbReference>
<feature type="compositionally biased region" description="Polar residues" evidence="1">
    <location>
        <begin position="1"/>
        <end position="13"/>
    </location>
</feature>